<feature type="region of interest" description="Disordered" evidence="1">
    <location>
        <begin position="184"/>
        <end position="212"/>
    </location>
</feature>
<dbReference type="InterPro" id="IPR035892">
    <property type="entry name" value="C2_domain_sf"/>
</dbReference>
<dbReference type="AlphaFoldDB" id="A0A8H6LXY9"/>
<reference evidence="2 3" key="1">
    <citation type="submission" date="2020-07" db="EMBL/GenBank/DDBJ databases">
        <title>Comparative genomics of pyrophilous fungi reveals a link between fire events and developmental genes.</title>
        <authorList>
            <consortium name="DOE Joint Genome Institute"/>
            <person name="Steindorff A.S."/>
            <person name="Carver A."/>
            <person name="Calhoun S."/>
            <person name="Stillman K."/>
            <person name="Liu H."/>
            <person name="Lipzen A."/>
            <person name="Pangilinan J."/>
            <person name="Labutti K."/>
            <person name="Bruns T.D."/>
            <person name="Grigoriev I.V."/>
        </authorList>
    </citation>
    <scope>NUCLEOTIDE SEQUENCE [LARGE SCALE GENOMIC DNA]</scope>
    <source>
        <strain evidence="2 3">CBS 144469</strain>
    </source>
</reference>
<evidence type="ECO:0000313" key="2">
    <source>
        <dbReference type="EMBL" id="KAF6748188.1"/>
    </source>
</evidence>
<dbReference type="SUPFAM" id="SSF49562">
    <property type="entry name" value="C2 domain (Calcium/lipid-binding domain, CaLB)"/>
    <property type="match status" value="1"/>
</dbReference>
<gene>
    <name evidence="2" type="ORF">DFP72DRAFT_1074662</name>
</gene>
<dbReference type="EMBL" id="JACGCI010000074">
    <property type="protein sequence ID" value="KAF6748188.1"/>
    <property type="molecule type" value="Genomic_DNA"/>
</dbReference>
<feature type="compositionally biased region" description="Low complexity" evidence="1">
    <location>
        <begin position="186"/>
        <end position="200"/>
    </location>
</feature>
<dbReference type="Proteomes" id="UP000521943">
    <property type="component" value="Unassembled WGS sequence"/>
</dbReference>
<evidence type="ECO:0000256" key="1">
    <source>
        <dbReference type="SAM" id="MobiDB-lite"/>
    </source>
</evidence>
<organism evidence="2 3">
    <name type="scientific">Ephemerocybe angulata</name>
    <dbReference type="NCBI Taxonomy" id="980116"/>
    <lineage>
        <taxon>Eukaryota</taxon>
        <taxon>Fungi</taxon>
        <taxon>Dikarya</taxon>
        <taxon>Basidiomycota</taxon>
        <taxon>Agaricomycotina</taxon>
        <taxon>Agaricomycetes</taxon>
        <taxon>Agaricomycetidae</taxon>
        <taxon>Agaricales</taxon>
        <taxon>Agaricineae</taxon>
        <taxon>Psathyrellaceae</taxon>
        <taxon>Ephemerocybe</taxon>
    </lineage>
</organism>
<feature type="region of interest" description="Disordered" evidence="1">
    <location>
        <begin position="281"/>
        <end position="313"/>
    </location>
</feature>
<sequence length="313" mass="33369">MHDGDSEACTTGAECNMTRTGWDMDPFAIFSFGKKVFRTRAIGHSRNPIQLSILDWDKHCTNDHIGNASFDVNKLAPNAPQVDLETGLYPACGAHLRLPQWGNEVVECSPGFLNAPDAAMGRGVTADCLEHLHLPWPHRHLQGLDANRVLQPTKEDPELGPSTGRQQPTAAHEIALTDVVHDLQHPSPLLSPTSSSPASTQAELVQSSSMSSTALRTSVLGAQRARHAEGVVDVNAGGVTADSSDADNAEGAVDANADGVAVAGQERKKNKKRFRKNKLMKLLSDGLQGDSDSSGEKSNGEVDSVQVPMTSSI</sequence>
<proteinExistence type="predicted"/>
<protein>
    <submittedName>
        <fullName evidence="2">Uncharacterized protein</fullName>
    </submittedName>
</protein>
<name>A0A8H6LXY9_9AGAR</name>
<keyword evidence="3" id="KW-1185">Reference proteome</keyword>
<feature type="compositionally biased region" description="Low complexity" evidence="1">
    <location>
        <begin position="281"/>
        <end position="292"/>
    </location>
</feature>
<evidence type="ECO:0000313" key="3">
    <source>
        <dbReference type="Proteomes" id="UP000521943"/>
    </source>
</evidence>
<comment type="caution">
    <text evidence="2">The sequence shown here is derived from an EMBL/GenBank/DDBJ whole genome shotgun (WGS) entry which is preliminary data.</text>
</comment>
<dbReference type="OrthoDB" id="3269806at2759"/>
<accession>A0A8H6LXY9</accession>